<sequence>MKSTNREPWAQAYSSIIILLGEDDLVLDDLLPEHQEYYAMIQSSTGISAVKWGSQSEVDSLNERTSSRVLTNEPLESGRSAPTAESVAGLRQDSGPVGTVESTPGKGHGHPASNNLTNKVETPNYDDDDRLPPKVPPPELPTTAKSTTSKPQRLLTRLKTQLRSSNKNRTLVKRGTGTHNSSGHEASYRPRSQDSGVNIPATIPPVLPVHIVANPVDTGLDEDLPEEGQVNPVAASTNTGESQICFARTTTENVCVSLDYLDVALENQSIADVPSGDSKHGQTVEGNITLLVACEAL</sequence>
<gene>
    <name evidence="2" type="ORF">Q9L58_009965</name>
</gene>
<organism evidence="2 3">
    <name type="scientific">Discina gigas</name>
    <dbReference type="NCBI Taxonomy" id="1032678"/>
    <lineage>
        <taxon>Eukaryota</taxon>
        <taxon>Fungi</taxon>
        <taxon>Dikarya</taxon>
        <taxon>Ascomycota</taxon>
        <taxon>Pezizomycotina</taxon>
        <taxon>Pezizomycetes</taxon>
        <taxon>Pezizales</taxon>
        <taxon>Discinaceae</taxon>
        <taxon>Discina</taxon>
    </lineage>
</organism>
<feature type="compositionally biased region" description="Polar residues" evidence="1">
    <location>
        <begin position="112"/>
        <end position="121"/>
    </location>
</feature>
<feature type="compositionally biased region" description="Low complexity" evidence="1">
    <location>
        <begin position="152"/>
        <end position="163"/>
    </location>
</feature>
<dbReference type="Proteomes" id="UP001447188">
    <property type="component" value="Unassembled WGS sequence"/>
</dbReference>
<proteinExistence type="predicted"/>
<evidence type="ECO:0000256" key="1">
    <source>
        <dbReference type="SAM" id="MobiDB-lite"/>
    </source>
</evidence>
<accession>A0ABR3G5U2</accession>
<dbReference type="EMBL" id="JBBBZM010000286">
    <property type="protein sequence ID" value="KAL0631178.1"/>
    <property type="molecule type" value="Genomic_DNA"/>
</dbReference>
<evidence type="ECO:0000313" key="3">
    <source>
        <dbReference type="Proteomes" id="UP001447188"/>
    </source>
</evidence>
<keyword evidence="3" id="KW-1185">Reference proteome</keyword>
<comment type="caution">
    <text evidence="2">The sequence shown here is derived from an EMBL/GenBank/DDBJ whole genome shotgun (WGS) entry which is preliminary data.</text>
</comment>
<protein>
    <submittedName>
        <fullName evidence="2">Uncharacterized protein</fullName>
    </submittedName>
</protein>
<evidence type="ECO:0000313" key="2">
    <source>
        <dbReference type="EMBL" id="KAL0631178.1"/>
    </source>
</evidence>
<reference evidence="2 3" key="1">
    <citation type="submission" date="2024-02" db="EMBL/GenBank/DDBJ databases">
        <title>Discinaceae phylogenomics.</title>
        <authorList>
            <person name="Dirks A.C."/>
            <person name="James T.Y."/>
        </authorList>
    </citation>
    <scope>NUCLEOTIDE SEQUENCE [LARGE SCALE GENOMIC DNA]</scope>
    <source>
        <strain evidence="2 3">ACD0624</strain>
    </source>
</reference>
<name>A0ABR3G5U2_9PEZI</name>
<feature type="region of interest" description="Disordered" evidence="1">
    <location>
        <begin position="58"/>
        <end position="197"/>
    </location>
</feature>